<dbReference type="Gene3D" id="1.20.120.520">
    <property type="entry name" value="nmb1532 protein domain like"/>
    <property type="match status" value="1"/>
</dbReference>
<evidence type="ECO:0000259" key="2">
    <source>
        <dbReference type="Pfam" id="PF01814"/>
    </source>
</evidence>
<dbReference type="GeneID" id="95509838"/>
<gene>
    <name evidence="3" type="ORF">SAMN04490357_0566</name>
</gene>
<proteinExistence type="predicted"/>
<feature type="region of interest" description="Disordered" evidence="1">
    <location>
        <begin position="140"/>
        <end position="164"/>
    </location>
</feature>
<dbReference type="Proteomes" id="UP000182375">
    <property type="component" value="Unassembled WGS sequence"/>
</dbReference>
<evidence type="ECO:0000256" key="1">
    <source>
        <dbReference type="SAM" id="MobiDB-lite"/>
    </source>
</evidence>
<dbReference type="Pfam" id="PF01814">
    <property type="entry name" value="Hemerythrin"/>
    <property type="match status" value="1"/>
</dbReference>
<dbReference type="PANTHER" id="PTHR35585:SF1">
    <property type="entry name" value="HHE DOMAIN PROTEIN (AFU_ORTHOLOGUE AFUA_4G00730)"/>
    <property type="match status" value="1"/>
</dbReference>
<reference evidence="3 4" key="1">
    <citation type="submission" date="2016-10" db="EMBL/GenBank/DDBJ databases">
        <authorList>
            <person name="de Groot N.N."/>
        </authorList>
    </citation>
    <scope>NUCLEOTIDE SEQUENCE [LARGE SCALE GENOMIC DNA]</scope>
    <source>
        <strain evidence="3 4">DSM 40306</strain>
    </source>
</reference>
<name>A0A1H4MTM2_9ACTN</name>
<sequence length="186" mass="21110">MDSGSGIIEELTADHREIQRLFDRIRSSSPRGDERKTLVEQVSINLVRHFTVEREHLHPVLRRYLPDGGARVERRLDGQRRIEELLTSLEAEEAGSERFGRLLLSVLDRVTEHVVEEEQLLLPRLQALCPADVLRDLGGKARRARASAPTRPRPGAPGSAPLTRATAQVWGPWDRLRDLVTRRGRP</sequence>
<dbReference type="InterPro" id="IPR012312">
    <property type="entry name" value="Hemerythrin-like"/>
</dbReference>
<dbReference type="EMBL" id="FNTD01000004">
    <property type="protein sequence ID" value="SEB85722.1"/>
    <property type="molecule type" value="Genomic_DNA"/>
</dbReference>
<dbReference type="RefSeq" id="WP_074990367.1">
    <property type="nucleotide sequence ID" value="NZ_FNTD01000004.1"/>
</dbReference>
<protein>
    <submittedName>
        <fullName evidence="3">Hemerythrin HHE cation binding domain-containing protein</fullName>
    </submittedName>
</protein>
<dbReference type="STRING" id="67331.SAMN04490357_0566"/>
<organism evidence="3 4">
    <name type="scientific">Streptomyces misionensis</name>
    <dbReference type="NCBI Taxonomy" id="67331"/>
    <lineage>
        <taxon>Bacteria</taxon>
        <taxon>Bacillati</taxon>
        <taxon>Actinomycetota</taxon>
        <taxon>Actinomycetes</taxon>
        <taxon>Kitasatosporales</taxon>
        <taxon>Streptomycetaceae</taxon>
        <taxon>Streptomyces</taxon>
    </lineage>
</organism>
<evidence type="ECO:0000313" key="4">
    <source>
        <dbReference type="Proteomes" id="UP000182375"/>
    </source>
</evidence>
<feature type="domain" description="Hemerythrin-like" evidence="2">
    <location>
        <begin position="7"/>
        <end position="125"/>
    </location>
</feature>
<dbReference type="PANTHER" id="PTHR35585">
    <property type="entry name" value="HHE DOMAIN PROTEIN (AFU_ORTHOLOGUE AFUA_4G00730)"/>
    <property type="match status" value="1"/>
</dbReference>
<accession>A0A1H4MTM2</accession>
<dbReference type="AlphaFoldDB" id="A0A1H4MTM2"/>
<evidence type="ECO:0000313" key="3">
    <source>
        <dbReference type="EMBL" id="SEB85722.1"/>
    </source>
</evidence>